<dbReference type="OrthoDB" id="9801753at2"/>
<comment type="caution">
    <text evidence="2">The sequence shown here is derived from an EMBL/GenBank/DDBJ whole genome shotgun (WGS) entry which is preliminary data.</text>
</comment>
<gene>
    <name evidence="2" type="ORF">C1H70_14235</name>
</gene>
<dbReference type="GO" id="GO:0005886">
    <property type="term" value="C:plasma membrane"/>
    <property type="evidence" value="ECO:0007669"/>
    <property type="project" value="UniProtKB-SubCell"/>
</dbReference>
<evidence type="ECO:0000313" key="3">
    <source>
        <dbReference type="Proteomes" id="UP000235547"/>
    </source>
</evidence>
<keyword evidence="1" id="KW-0472">Membrane</keyword>
<dbReference type="AlphaFoldDB" id="A0A2N7UEW2"/>
<name>A0A2N7UEW2_9GAMM</name>
<protein>
    <recommendedName>
        <fullName evidence="1">Putative membrane protein insertion efficiency factor</fullName>
    </recommendedName>
</protein>
<dbReference type="PANTHER" id="PTHR33383:SF1">
    <property type="entry name" value="MEMBRANE PROTEIN INSERTION EFFICIENCY FACTOR-RELATED"/>
    <property type="match status" value="1"/>
</dbReference>
<dbReference type="NCBIfam" id="TIGR00278">
    <property type="entry name" value="membrane protein insertion efficiency factor YidD"/>
    <property type="match status" value="1"/>
</dbReference>
<evidence type="ECO:0000256" key="1">
    <source>
        <dbReference type="HAMAP-Rule" id="MF_00386"/>
    </source>
</evidence>
<dbReference type="InterPro" id="IPR002696">
    <property type="entry name" value="Membr_insert_effic_factor_YidD"/>
</dbReference>
<sequence length="118" mass="13286">MRKLAARFPRLARGVRGSLAWPMIGLVRLYQLTLSPLLGPRCRYWPSCSHYTVEAIQVHGPFRGGWLALRRIARCHPGCDGGLDPVPGGPSERLCQDDPELDEHYRCKPNRHSDARDG</sequence>
<comment type="similarity">
    <text evidence="1">Belongs to the UPF0161 family.</text>
</comment>
<evidence type="ECO:0000313" key="2">
    <source>
        <dbReference type="EMBL" id="PMR78915.1"/>
    </source>
</evidence>
<organism evidence="2 3">
    <name type="scientific">Halomonas urumqiensis</name>
    <dbReference type="NCBI Taxonomy" id="1684789"/>
    <lineage>
        <taxon>Bacteria</taxon>
        <taxon>Pseudomonadati</taxon>
        <taxon>Pseudomonadota</taxon>
        <taxon>Gammaproteobacteria</taxon>
        <taxon>Oceanospirillales</taxon>
        <taxon>Halomonadaceae</taxon>
        <taxon>Halomonas</taxon>
    </lineage>
</organism>
<accession>A0A2N7UEW2</accession>
<dbReference type="Proteomes" id="UP000235547">
    <property type="component" value="Unassembled WGS sequence"/>
</dbReference>
<dbReference type="PANTHER" id="PTHR33383">
    <property type="entry name" value="MEMBRANE PROTEIN INSERTION EFFICIENCY FACTOR-RELATED"/>
    <property type="match status" value="1"/>
</dbReference>
<dbReference type="HAMAP" id="MF_00386">
    <property type="entry name" value="UPF0161_YidD"/>
    <property type="match status" value="1"/>
</dbReference>
<keyword evidence="3" id="KW-1185">Reference proteome</keyword>
<dbReference type="RefSeq" id="WP_102589010.1">
    <property type="nucleotide sequence ID" value="NZ_BNAE01000001.1"/>
</dbReference>
<comment type="function">
    <text evidence="1">Could be involved in insertion of integral membrane proteins into the membrane.</text>
</comment>
<keyword evidence="1" id="KW-1003">Cell membrane</keyword>
<dbReference type="SMART" id="SM01234">
    <property type="entry name" value="Haemolytic"/>
    <property type="match status" value="1"/>
</dbReference>
<proteinExistence type="inferred from homology"/>
<reference evidence="2 3" key="1">
    <citation type="submission" date="2018-01" db="EMBL/GenBank/DDBJ databases">
        <title>Halomonas endophytica sp. nov., isolated from storage liquid in the stems of Populus euphratica.</title>
        <authorList>
            <person name="Chen C."/>
        </authorList>
    </citation>
    <scope>NUCLEOTIDE SEQUENCE [LARGE SCALE GENOMIC DNA]</scope>
    <source>
        <strain evidence="2 3">BZ-SZ-XJ27</strain>
    </source>
</reference>
<dbReference type="Pfam" id="PF01809">
    <property type="entry name" value="YidD"/>
    <property type="match status" value="1"/>
</dbReference>
<comment type="subcellular location">
    <subcellularLocation>
        <location evidence="1">Cell membrane</location>
        <topology evidence="1">Peripheral membrane protein</topology>
        <orientation evidence="1">Cytoplasmic side</orientation>
    </subcellularLocation>
</comment>
<dbReference type="EMBL" id="PNRG01000032">
    <property type="protein sequence ID" value="PMR78915.1"/>
    <property type="molecule type" value="Genomic_DNA"/>
</dbReference>